<proteinExistence type="predicted"/>
<name>A0AAD9QQE3_ACRCE</name>
<dbReference type="InterPro" id="IPR005486">
    <property type="entry name" value="Glucokinase_regulatory_CS"/>
</dbReference>
<dbReference type="GO" id="GO:0004857">
    <property type="term" value="F:enzyme inhibitor activity"/>
    <property type="evidence" value="ECO:0007669"/>
    <property type="project" value="TreeGrafter"/>
</dbReference>
<keyword evidence="1" id="KW-0119">Carbohydrate metabolism</keyword>
<dbReference type="Pfam" id="PF20741">
    <property type="entry name" value="GKRP-like_C"/>
    <property type="match status" value="1"/>
</dbReference>
<dbReference type="GO" id="GO:0009750">
    <property type="term" value="P:response to fructose"/>
    <property type="evidence" value="ECO:0007669"/>
    <property type="project" value="TreeGrafter"/>
</dbReference>
<reference evidence="4" key="1">
    <citation type="journal article" date="2023" name="G3 (Bethesda)">
        <title>Whole genome assembly and annotation of the endangered Caribbean coral Acropora cervicornis.</title>
        <authorList>
            <person name="Selwyn J.D."/>
            <person name="Vollmer S.V."/>
        </authorList>
    </citation>
    <scope>NUCLEOTIDE SEQUENCE</scope>
    <source>
        <strain evidence="4">K2</strain>
    </source>
</reference>
<evidence type="ECO:0000313" key="4">
    <source>
        <dbReference type="EMBL" id="KAK2565523.1"/>
    </source>
</evidence>
<dbReference type="Pfam" id="PF22645">
    <property type="entry name" value="GKRP_SIS_N"/>
    <property type="match status" value="1"/>
</dbReference>
<evidence type="ECO:0000256" key="1">
    <source>
        <dbReference type="ARBA" id="ARBA00023277"/>
    </source>
</evidence>
<feature type="region of interest" description="Disordered" evidence="2">
    <location>
        <begin position="582"/>
        <end position="606"/>
    </location>
</feature>
<dbReference type="EMBL" id="JARQWQ010000019">
    <property type="protein sequence ID" value="KAK2565523.1"/>
    <property type="molecule type" value="Genomic_DNA"/>
</dbReference>
<dbReference type="Pfam" id="PF22198">
    <property type="entry name" value="GKRP_SIS_2"/>
    <property type="match status" value="1"/>
</dbReference>
<dbReference type="AlphaFoldDB" id="A0AAD9QQE3"/>
<feature type="domain" description="SIS" evidence="3">
    <location>
        <begin position="74"/>
        <end position="264"/>
    </location>
</feature>
<accession>A0AAD9QQE3</accession>
<dbReference type="InterPro" id="IPR054017">
    <property type="entry name" value="GKRP_SIS_2"/>
</dbReference>
<reference evidence="4" key="2">
    <citation type="journal article" date="2023" name="Science">
        <title>Genomic signatures of disease resistance in endangered staghorn corals.</title>
        <authorList>
            <person name="Vollmer S.V."/>
            <person name="Selwyn J.D."/>
            <person name="Despard B.A."/>
            <person name="Roesel C.L."/>
        </authorList>
    </citation>
    <scope>NUCLEOTIDE SEQUENCE</scope>
    <source>
        <strain evidence="4">K2</strain>
    </source>
</reference>
<evidence type="ECO:0000313" key="5">
    <source>
        <dbReference type="Proteomes" id="UP001249851"/>
    </source>
</evidence>
<dbReference type="Proteomes" id="UP001249851">
    <property type="component" value="Unassembled WGS sequence"/>
</dbReference>
<dbReference type="InterPro" id="IPR001347">
    <property type="entry name" value="SIS_dom"/>
</dbReference>
<protein>
    <submittedName>
        <fullName evidence="4">Glucokinase regulatory protein</fullName>
    </submittedName>
</protein>
<evidence type="ECO:0000259" key="3">
    <source>
        <dbReference type="PROSITE" id="PS51464"/>
    </source>
</evidence>
<organism evidence="4 5">
    <name type="scientific">Acropora cervicornis</name>
    <name type="common">Staghorn coral</name>
    <dbReference type="NCBI Taxonomy" id="6130"/>
    <lineage>
        <taxon>Eukaryota</taxon>
        <taxon>Metazoa</taxon>
        <taxon>Cnidaria</taxon>
        <taxon>Anthozoa</taxon>
        <taxon>Hexacorallia</taxon>
        <taxon>Scleractinia</taxon>
        <taxon>Astrocoeniina</taxon>
        <taxon>Acroporidae</taxon>
        <taxon>Acropora</taxon>
    </lineage>
</organism>
<dbReference type="GO" id="GO:1901135">
    <property type="term" value="P:carbohydrate derivative metabolic process"/>
    <property type="evidence" value="ECO:0007669"/>
    <property type="project" value="InterPro"/>
</dbReference>
<feature type="domain" description="SIS" evidence="3">
    <location>
        <begin position="301"/>
        <end position="481"/>
    </location>
</feature>
<dbReference type="PROSITE" id="PS01272">
    <property type="entry name" value="GCKR"/>
    <property type="match status" value="1"/>
</dbReference>
<dbReference type="InterPro" id="IPR040190">
    <property type="entry name" value="MURQ/GCKR"/>
</dbReference>
<sequence length="645" mass="71145">MAADVGDCLYQESRTAPITEQPNEFARDIDCGCASDIVRTLCQCDSQIFSGWENYPTLYDAKTISSMVKISERAVEVLENSNDTSIVLSGCGTSGRMAFFLARKFSQLAEAQQMSANYDYLIAGGDVALLTALEATEDDWRQGREDLEKVSGNKSRVLFIGITCGLSAPYVAAQLDYCMCRPDVFIPVLIGFNPLKQAKQNVIEGWNKSFFQVARSLQDYNKGVILNPVIGPEAITGSTRLKGGSATKIILESILLHAHITLKNSKSTPINILLKLLAIFNETCSSTYHESTNISRAVELGAQSLQSNGHVYYLGWGFPGLMGLLDASECVPTFSANYDDFRGFLQGGYRFLKNSHGEMVMADSMKLPISLEDFRCMFLTKLTSHDTIIFLCPGVKDTEEVVRLFQLVDGRQAHIVGIFCEGQKSLSNLFLKYSVSFNQPSKVEQFLEPELANFVQECQTELFTKLVLNAVSTGAHVLKGKVVGNAMIDLKVSNSKLFHRAVSIVSKFARVSQQKSLHCVLQSVYRTDEVDNVLTRPISEHVAKSSLVKKVVPVALLLATGKFRIESALTVLKTKTRFCPDSPNHAAAQSKDKGAAAPVGQPAEKPTTLSMNQMALRFLVTPYEISKTNYSMFLDVFARCMRNVQ</sequence>
<dbReference type="SUPFAM" id="SSF53697">
    <property type="entry name" value="SIS domain"/>
    <property type="match status" value="2"/>
</dbReference>
<dbReference type="GO" id="GO:0019899">
    <property type="term" value="F:enzyme binding"/>
    <property type="evidence" value="ECO:0007669"/>
    <property type="project" value="TreeGrafter"/>
</dbReference>
<dbReference type="PANTHER" id="PTHR10088:SF4">
    <property type="entry name" value="GLUCOKINASE REGULATORY PROTEIN"/>
    <property type="match status" value="1"/>
</dbReference>
<dbReference type="GO" id="GO:0070095">
    <property type="term" value="F:fructose-6-phosphate binding"/>
    <property type="evidence" value="ECO:0007669"/>
    <property type="project" value="TreeGrafter"/>
</dbReference>
<dbReference type="Gene3D" id="3.40.50.10490">
    <property type="entry name" value="Glucose-6-phosphate isomerase like protein, domain 1"/>
    <property type="match status" value="1"/>
</dbReference>
<dbReference type="GO" id="GO:0042593">
    <property type="term" value="P:glucose homeostasis"/>
    <property type="evidence" value="ECO:0007669"/>
    <property type="project" value="TreeGrafter"/>
</dbReference>
<dbReference type="GO" id="GO:0005829">
    <property type="term" value="C:cytosol"/>
    <property type="evidence" value="ECO:0007669"/>
    <property type="project" value="TreeGrafter"/>
</dbReference>
<dbReference type="PROSITE" id="PS51464">
    <property type="entry name" value="SIS"/>
    <property type="match status" value="2"/>
</dbReference>
<dbReference type="GO" id="GO:0005654">
    <property type="term" value="C:nucleoplasm"/>
    <property type="evidence" value="ECO:0007669"/>
    <property type="project" value="TreeGrafter"/>
</dbReference>
<dbReference type="Gene3D" id="1.10.8.1080">
    <property type="match status" value="1"/>
</dbReference>
<gene>
    <name evidence="4" type="ORF">P5673_010610</name>
</gene>
<evidence type="ECO:0000256" key="2">
    <source>
        <dbReference type="SAM" id="MobiDB-lite"/>
    </source>
</evidence>
<dbReference type="InterPro" id="IPR046348">
    <property type="entry name" value="SIS_dom_sf"/>
</dbReference>
<dbReference type="PANTHER" id="PTHR10088">
    <property type="entry name" value="GLUCOKINASE REGULATORY PROTEIN"/>
    <property type="match status" value="1"/>
</dbReference>
<keyword evidence="5" id="KW-1185">Reference proteome</keyword>
<dbReference type="Gene3D" id="3.40.50.12620">
    <property type="match status" value="1"/>
</dbReference>
<comment type="caution">
    <text evidence="4">The sequence shown here is derived from an EMBL/GenBank/DDBJ whole genome shotgun (WGS) entry which is preliminary data.</text>
</comment>
<dbReference type="GO" id="GO:0030246">
    <property type="term" value="F:carbohydrate binding"/>
    <property type="evidence" value="ECO:0007669"/>
    <property type="project" value="TreeGrafter"/>
</dbReference>